<reference evidence="8 9" key="1">
    <citation type="submission" date="2018-10" db="EMBL/GenBank/DDBJ databases">
        <title>Co-occurring genomic capacity for anaerobic methane metabolism and dissimilatory sulfite reduction discovered in the Korarchaeota.</title>
        <authorList>
            <person name="Mckay L.J."/>
            <person name="Dlakic M."/>
            <person name="Fields M.W."/>
            <person name="Delmont T.O."/>
            <person name="Eren A.M."/>
            <person name="Jay Z.J."/>
            <person name="Klingelsmith K.B."/>
            <person name="Rusch D.B."/>
            <person name="Inskeep W.P."/>
        </authorList>
    </citation>
    <scope>NUCLEOTIDE SEQUENCE [LARGE SCALE GENOMIC DNA]</scope>
    <source>
        <strain evidence="8 9">MDKW</strain>
    </source>
</reference>
<dbReference type="Proteomes" id="UP000277582">
    <property type="component" value="Unassembled WGS sequence"/>
</dbReference>
<keyword evidence="9" id="KW-1185">Reference proteome</keyword>
<feature type="binding site" evidence="5">
    <location>
        <position position="203"/>
    </location>
    <ligand>
        <name>Mg(2+)</name>
        <dbReference type="ChEBI" id="CHEBI:18420"/>
    </ligand>
</feature>
<comment type="caution">
    <text evidence="5">Lacks conserved residue(s) required for the propagation of feature annotation.</text>
</comment>
<dbReference type="GO" id="GO:0005524">
    <property type="term" value="F:ATP binding"/>
    <property type="evidence" value="ECO:0007669"/>
    <property type="project" value="UniProtKB-UniRule"/>
</dbReference>
<dbReference type="InterPro" id="IPR017866">
    <property type="entry name" value="Succ-CoA_synthase_bsu_CS"/>
</dbReference>
<keyword evidence="3 5" id="KW-0547">Nucleotide-binding</keyword>
<dbReference type="EC" id="6.2.1.5" evidence="5"/>
<dbReference type="InterPro" id="IPR005811">
    <property type="entry name" value="SUCC_ACL_C"/>
</dbReference>
<dbReference type="Pfam" id="PF00549">
    <property type="entry name" value="Ligase_CoA"/>
    <property type="match status" value="1"/>
</dbReference>
<feature type="binding site" evidence="5">
    <location>
        <position position="91"/>
    </location>
    <ligand>
        <name>ATP</name>
        <dbReference type="ChEBI" id="CHEBI:30616"/>
    </ligand>
</feature>
<feature type="binding site" evidence="5">
    <location>
        <begin position="306"/>
        <end position="308"/>
    </location>
    <ligand>
        <name>substrate</name>
        <note>ligand shared with subunit alpha</note>
    </ligand>
</feature>
<comment type="catalytic activity">
    <reaction evidence="5">
        <text>GTP + succinate + CoA = succinyl-CoA + GDP + phosphate</text>
        <dbReference type="Rhea" id="RHEA:22120"/>
        <dbReference type="ChEBI" id="CHEBI:30031"/>
        <dbReference type="ChEBI" id="CHEBI:37565"/>
        <dbReference type="ChEBI" id="CHEBI:43474"/>
        <dbReference type="ChEBI" id="CHEBI:57287"/>
        <dbReference type="ChEBI" id="CHEBI:57292"/>
        <dbReference type="ChEBI" id="CHEBI:58189"/>
    </reaction>
</comment>
<name>A0A3R9PBV5_9CREN</name>
<feature type="domain" description="ATP-grasp" evidence="7">
    <location>
        <begin position="9"/>
        <end position="217"/>
    </location>
</feature>
<sequence length="368" mass="39917">MRLLEHEAKKLMEKYGIPVPRGFLARNPEEARDAVEKLGGKAVLKAQIPAGRRGKAGGVRPVSSPDEAFSTAKEILSSEFYGLKPKSLLVEQFVDVRREYYIGGIVDRTARGFTFISSAHGGMDVEEMASKYPESVIKVPINPLIGMMPYQARALAKNIDKEREKEIAEIALKLWKIASEYDAFMLEINPLALSSDGKLIALDARIEVDDNALFRHPELSVEEEGREGEAARKGLSYVELDGDIGTMANGAGLAMATMDLVHLMGGRPANFCDIGGGASSEMVYAGLEMISSNPRVRAIVVNTLCGITDAVEVANGIKRFVEKGAKIPLFVRLSGNRAREGSEILEKIGVKTYKSAEDAIKAAILSSS</sequence>
<dbReference type="Pfam" id="PF08442">
    <property type="entry name" value="ATP-grasp_2"/>
    <property type="match status" value="1"/>
</dbReference>
<dbReference type="EMBL" id="RCOS01000168">
    <property type="protein sequence ID" value="RSN71865.1"/>
    <property type="molecule type" value="Genomic_DNA"/>
</dbReference>
<dbReference type="NCBIfam" id="TIGR01016">
    <property type="entry name" value="sucCoAbeta"/>
    <property type="match status" value="1"/>
</dbReference>
<comment type="function">
    <text evidence="5">Succinyl-CoA synthetase functions in the citric acid cycle (TCA), coupling the hydrolysis of succinyl-CoA to the synthesis of either ATP or GTP and thus represents the only step of substrate-level phosphorylation in the TCA. The beta subunit provides nucleotide specificity of the enzyme and binds the substrate succinate, while the binding sites for coenzyme A and phosphate are found in the alpha subunit.</text>
</comment>
<dbReference type="Gene3D" id="3.30.470.20">
    <property type="entry name" value="ATP-grasp fold, B domain"/>
    <property type="match status" value="1"/>
</dbReference>
<dbReference type="SUPFAM" id="SSF56059">
    <property type="entry name" value="Glutathione synthetase ATP-binding domain-like"/>
    <property type="match status" value="1"/>
</dbReference>
<accession>A0A3R9PBV5</accession>
<keyword evidence="1 5" id="KW-0436">Ligase</keyword>
<dbReference type="OrthoDB" id="146449at2157"/>
<dbReference type="GO" id="GO:0006099">
    <property type="term" value="P:tricarboxylic acid cycle"/>
    <property type="evidence" value="ECO:0007669"/>
    <property type="project" value="UniProtKB-UniRule"/>
</dbReference>
<keyword evidence="5 6" id="KW-0067">ATP-binding</keyword>
<dbReference type="GO" id="GO:0004775">
    <property type="term" value="F:succinate-CoA ligase (ADP-forming) activity"/>
    <property type="evidence" value="ECO:0007669"/>
    <property type="project" value="UniProtKB-UniRule"/>
</dbReference>
<dbReference type="SUPFAM" id="SSF52210">
    <property type="entry name" value="Succinyl-CoA synthetase domains"/>
    <property type="match status" value="1"/>
</dbReference>
<feature type="binding site" evidence="5">
    <location>
        <position position="249"/>
    </location>
    <ligand>
        <name>substrate</name>
        <note>ligand shared with subunit alpha</note>
    </ligand>
</feature>
<dbReference type="InterPro" id="IPR005809">
    <property type="entry name" value="Succ_CoA_ligase-like_bsu"/>
</dbReference>
<dbReference type="GO" id="GO:0000287">
    <property type="term" value="F:magnesium ion binding"/>
    <property type="evidence" value="ECO:0007669"/>
    <property type="project" value="UniProtKB-UniRule"/>
</dbReference>
<comment type="cofactor">
    <cofactor evidence="5">
        <name>Mg(2+)</name>
        <dbReference type="ChEBI" id="CHEBI:18420"/>
    </cofactor>
    <text evidence="5">Binds 1 Mg(2+) ion per subunit.</text>
</comment>
<dbReference type="AlphaFoldDB" id="A0A3R9PBV5"/>
<evidence type="ECO:0000259" key="7">
    <source>
        <dbReference type="PROSITE" id="PS50975"/>
    </source>
</evidence>
<evidence type="ECO:0000313" key="9">
    <source>
        <dbReference type="Proteomes" id="UP000277582"/>
    </source>
</evidence>
<dbReference type="RefSeq" id="WP_125672801.1">
    <property type="nucleotide sequence ID" value="NZ_RCOS01000168.1"/>
</dbReference>
<dbReference type="InterPro" id="IPR016102">
    <property type="entry name" value="Succinyl-CoA_synth-like"/>
</dbReference>
<dbReference type="HAMAP" id="MF_00558">
    <property type="entry name" value="Succ_CoA_beta"/>
    <property type="match status" value="1"/>
</dbReference>
<dbReference type="PIRSF" id="PIRSF001554">
    <property type="entry name" value="SucCS_beta"/>
    <property type="match status" value="1"/>
</dbReference>
<dbReference type="InterPro" id="IPR013650">
    <property type="entry name" value="ATP-grasp_succ-CoA_synth-type"/>
</dbReference>
<dbReference type="Gene3D" id="3.30.1490.20">
    <property type="entry name" value="ATP-grasp fold, A domain"/>
    <property type="match status" value="1"/>
</dbReference>
<protein>
    <recommendedName>
        <fullName evidence="5">Succinate--CoA ligase [ADP-forming] subunit beta</fullName>
        <ecNumber evidence="5">6.2.1.5</ecNumber>
    </recommendedName>
    <alternativeName>
        <fullName evidence="5">Succinyl-CoA synthetase subunit beta</fullName>
        <shortName evidence="5">SCS-beta</shortName>
    </alternativeName>
</protein>
<feature type="binding site" evidence="5">
    <location>
        <position position="45"/>
    </location>
    <ligand>
        <name>ATP</name>
        <dbReference type="ChEBI" id="CHEBI:30616"/>
    </ligand>
</feature>
<comment type="catalytic activity">
    <reaction evidence="5">
        <text>succinate + ATP + CoA = succinyl-CoA + ADP + phosphate</text>
        <dbReference type="Rhea" id="RHEA:17661"/>
        <dbReference type="ChEBI" id="CHEBI:30031"/>
        <dbReference type="ChEBI" id="CHEBI:30616"/>
        <dbReference type="ChEBI" id="CHEBI:43474"/>
        <dbReference type="ChEBI" id="CHEBI:57287"/>
        <dbReference type="ChEBI" id="CHEBI:57292"/>
        <dbReference type="ChEBI" id="CHEBI:456216"/>
        <dbReference type="EC" id="6.2.1.5"/>
    </reaction>
</comment>
<feature type="binding site" evidence="5">
    <location>
        <position position="94"/>
    </location>
    <ligand>
        <name>ATP</name>
        <dbReference type="ChEBI" id="CHEBI:30616"/>
    </ligand>
</feature>
<comment type="similarity">
    <text evidence="5">Belongs to the succinate/malate CoA ligase beta subunit family.</text>
</comment>
<comment type="pathway">
    <text evidence="5">Carbohydrate metabolism; tricarboxylic acid cycle; succinate from succinyl-CoA (ligase route): step 1/1.</text>
</comment>
<evidence type="ECO:0000256" key="1">
    <source>
        <dbReference type="ARBA" id="ARBA00022598"/>
    </source>
</evidence>
<dbReference type="UniPathway" id="UPA00223">
    <property type="reaction ID" value="UER00999"/>
</dbReference>
<dbReference type="InterPro" id="IPR011761">
    <property type="entry name" value="ATP-grasp"/>
</dbReference>
<evidence type="ECO:0000256" key="3">
    <source>
        <dbReference type="ARBA" id="ARBA00022741"/>
    </source>
</evidence>
<evidence type="ECO:0000256" key="4">
    <source>
        <dbReference type="ARBA" id="ARBA00022842"/>
    </source>
</evidence>
<evidence type="ECO:0000256" key="2">
    <source>
        <dbReference type="ARBA" id="ARBA00022723"/>
    </source>
</evidence>
<evidence type="ECO:0000256" key="6">
    <source>
        <dbReference type="PROSITE-ProRule" id="PRU00409"/>
    </source>
</evidence>
<feature type="binding site" evidence="5">
    <location>
        <position position="189"/>
    </location>
    <ligand>
        <name>Mg(2+)</name>
        <dbReference type="ChEBI" id="CHEBI:18420"/>
    </ligand>
</feature>
<dbReference type="GO" id="GO:0042709">
    <property type="term" value="C:succinate-CoA ligase complex"/>
    <property type="evidence" value="ECO:0007669"/>
    <property type="project" value="TreeGrafter"/>
</dbReference>
<dbReference type="PANTHER" id="PTHR11815">
    <property type="entry name" value="SUCCINYL-COA SYNTHETASE BETA CHAIN"/>
    <property type="match status" value="1"/>
</dbReference>
<gene>
    <name evidence="5" type="primary">sucC</name>
    <name evidence="8" type="ORF">D6D85_15220</name>
</gene>
<comment type="caution">
    <text evidence="8">The sequence shown here is derived from an EMBL/GenBank/DDBJ whole genome shotgun (WGS) entry which is preliminary data.</text>
</comment>
<dbReference type="GO" id="GO:0004776">
    <property type="term" value="F:succinate-CoA ligase (GDP-forming) activity"/>
    <property type="evidence" value="ECO:0007669"/>
    <property type="project" value="RHEA"/>
</dbReference>
<evidence type="ECO:0000313" key="8">
    <source>
        <dbReference type="EMBL" id="RSN71865.1"/>
    </source>
</evidence>
<keyword evidence="5" id="KW-0816">Tricarboxylic acid cycle</keyword>
<dbReference type="FunFam" id="3.30.470.20:FF:000002">
    <property type="entry name" value="Succinate--CoA ligase [ADP-forming] subunit beta"/>
    <property type="match status" value="1"/>
</dbReference>
<organism evidence="8 9">
    <name type="scientific">Candidatus Methanodesulfokora washburnensis</name>
    <dbReference type="NCBI Taxonomy" id="2478471"/>
    <lineage>
        <taxon>Archaea</taxon>
        <taxon>Thermoproteota</taxon>
        <taxon>Candidatus Korarchaeia</taxon>
        <taxon>Candidatus Korarchaeia incertae sedis</taxon>
        <taxon>Candidatus Methanodesulfokora</taxon>
    </lineage>
</organism>
<proteinExistence type="inferred from homology"/>
<dbReference type="NCBIfam" id="NF001913">
    <property type="entry name" value="PRK00696.1"/>
    <property type="match status" value="1"/>
</dbReference>
<comment type="subunit">
    <text evidence="5">Heterotetramer of two alpha and two beta subunits.</text>
</comment>
<dbReference type="Gene3D" id="3.40.50.261">
    <property type="entry name" value="Succinyl-CoA synthetase domains"/>
    <property type="match status" value="1"/>
</dbReference>
<feature type="binding site" evidence="5">
    <location>
        <position position="99"/>
    </location>
    <ligand>
        <name>ATP</name>
        <dbReference type="ChEBI" id="CHEBI:30616"/>
    </ligand>
</feature>
<dbReference type="PROSITE" id="PS01217">
    <property type="entry name" value="SUCCINYL_COA_LIG_3"/>
    <property type="match status" value="1"/>
</dbReference>
<keyword evidence="2 5" id="KW-0479">Metal-binding</keyword>
<evidence type="ECO:0000256" key="5">
    <source>
        <dbReference type="HAMAP-Rule" id="MF_00558"/>
    </source>
</evidence>
<dbReference type="GO" id="GO:0006104">
    <property type="term" value="P:succinyl-CoA metabolic process"/>
    <property type="evidence" value="ECO:0007669"/>
    <property type="project" value="TreeGrafter"/>
</dbReference>
<dbReference type="PROSITE" id="PS50975">
    <property type="entry name" value="ATP_GRASP"/>
    <property type="match status" value="1"/>
</dbReference>
<dbReference type="InterPro" id="IPR013815">
    <property type="entry name" value="ATP_grasp_subdomain_1"/>
</dbReference>
<dbReference type="PANTHER" id="PTHR11815:SF10">
    <property type="entry name" value="SUCCINATE--COA LIGASE [GDP-FORMING] SUBUNIT BETA, MITOCHONDRIAL"/>
    <property type="match status" value="1"/>
</dbReference>
<keyword evidence="4 5" id="KW-0460">Magnesium</keyword>